<keyword evidence="2" id="KW-1185">Reference proteome</keyword>
<reference evidence="1" key="1">
    <citation type="submission" date="2024-03" db="EMBL/GenBank/DDBJ databases">
        <title>Whole genome sequecning of epiphytes from Marcgravia umbellata leaves.</title>
        <authorList>
            <person name="Kumar G."/>
            <person name="Savka M.A."/>
        </authorList>
    </citation>
    <scope>NUCLEOTIDE SEQUENCE</scope>
    <source>
        <strain evidence="1">RIT_BL5</strain>
    </source>
</reference>
<name>A0ACC6PEW5_9BACL</name>
<accession>A0ACC6PEW5</accession>
<dbReference type="EMBL" id="JBBKAR010000043">
    <property type="protein sequence ID" value="MEJ8305440.1"/>
    <property type="molecule type" value="Genomic_DNA"/>
</dbReference>
<evidence type="ECO:0000313" key="1">
    <source>
        <dbReference type="EMBL" id="MEJ8305440.1"/>
    </source>
</evidence>
<sequence>MQKRKSLRARPFGRCVLGILLGLSLALPVGMKPEPVSAAAARTIEIDPDQIIQQNFLGVGVNLMPQSLMSQTQSFGYSDAHWQVDRKRILTARPKVARVWFQIDWMEPQKGQYTWESNEMKAFYAYLDAFKEAGTEVELNFGWKVGSKAQSWFGIPGQEPTTSAPADLDAYGRSASALLGELLDERGYDNVKYLTFYNEPNGSWDFEAPGDQKAYYAQMVAKVSKQLQTDGLRDRIEIWGPEEVDAPAWTAYMEQNAGEHFDAYSFHVYGAGYDTLGNAIQQRTDAAGGKPVHLTEFGWRYDDISGWEAGFANNVIQAANSGSSSALVWQMTGTWTADPLGDVNGAYTMWDSNVLGLKPNRTFYAASLLSRYIPEHSEVIAAQTDADDIRAAAFKTDGGDYAVLVESKGGEAKNLTFDFGDTAINKTFYKHAYTDDIVLEGNATVPAVSGTFQAGSGFQDNDSETDYSFAIYTTEQPDTQVAVSPVDPYVKGGESVALSATVIDGSGGVAWSVAGQNNGTVSAEGVYTAPAIADEKWVAIKAQSAADPEAYGIALVKVTPKSEAGRAEAPSFSLKHGLYPSSEAVKLESDTPNAQIRYTTNGSTPTASSSLYSGPIILPEGTTQTVKAVAIAPGLQTSAISSSLYRTRSLASGPDGYKFAGYEDDQITFSGTQSVAYGADGRFVYKTLTGGATLDDATFGGDPAPGFEKRGYVSSSVPESYPVVTVINAGFERPATTGASGGPMNNGWSFKPESGVQANTSPFQPAAAPEGKQSGYLKTTNGVAGEFSQSVYFPAGRYELSFQAAKRTGYGDQTFDIWFDDTKIGSYNITQSAYAAYTTDAFDATEGKHVIRFSATKTQGDNTAFIDSVAISPTDAQTPGMPGTPGGESKLSNNGFEEPVVNGAKFNFTAGGWTFDSHSGIQRNGKPFYAPEAPEGVQTAYLKTDSSGSGVFRQSAAFAAGSYRIAFRASQRPGYPGIQRFDVFVGTNKVGSFMPASAQFEPLQTEPFSVTAGNLEVRFVATSSGGDNTAFIDEVEIVPAAP</sequence>
<organism evidence="1 2">
    <name type="scientific">Saccharibacillus sacchari</name>
    <dbReference type="NCBI Taxonomy" id="456493"/>
    <lineage>
        <taxon>Bacteria</taxon>
        <taxon>Bacillati</taxon>
        <taxon>Bacillota</taxon>
        <taxon>Bacilli</taxon>
        <taxon>Bacillales</taxon>
        <taxon>Paenibacillaceae</taxon>
        <taxon>Saccharibacillus</taxon>
    </lineage>
</organism>
<evidence type="ECO:0000313" key="2">
    <source>
        <dbReference type="Proteomes" id="UP001380953"/>
    </source>
</evidence>
<dbReference type="Proteomes" id="UP001380953">
    <property type="component" value="Unassembled WGS sequence"/>
</dbReference>
<protein>
    <submittedName>
        <fullName evidence="1">FN3 associated domain-containing protein</fullName>
    </submittedName>
</protein>
<proteinExistence type="predicted"/>
<gene>
    <name evidence="1" type="ORF">WKI47_16140</name>
</gene>
<comment type="caution">
    <text evidence="1">The sequence shown here is derived from an EMBL/GenBank/DDBJ whole genome shotgun (WGS) entry which is preliminary data.</text>
</comment>